<dbReference type="EMBL" id="FWEV01000084">
    <property type="protein sequence ID" value="SLM29288.1"/>
    <property type="molecule type" value="Genomic_DNA"/>
</dbReference>
<evidence type="ECO:0000313" key="8">
    <source>
        <dbReference type="EMBL" id="SLM29288.1"/>
    </source>
</evidence>
<dbReference type="RefSeq" id="WP_080806133.1">
    <property type="nucleotide sequence ID" value="NZ_LT828552.1"/>
</dbReference>
<dbReference type="HAMAP" id="MF_00073">
    <property type="entry name" value="NusB"/>
    <property type="match status" value="1"/>
</dbReference>
<dbReference type="PANTHER" id="PTHR11078:SF3">
    <property type="entry name" value="ANTITERMINATION NUSB DOMAIN-CONTAINING PROTEIN"/>
    <property type="match status" value="1"/>
</dbReference>
<dbReference type="InterPro" id="IPR011605">
    <property type="entry name" value="NusB_fam"/>
</dbReference>
<accession>A0A1W1HA90</accession>
<dbReference type="InterPro" id="IPR006027">
    <property type="entry name" value="NusB_RsmB_TIM44"/>
</dbReference>
<evidence type="ECO:0000256" key="4">
    <source>
        <dbReference type="ARBA" id="ARBA00023015"/>
    </source>
</evidence>
<keyword evidence="3 6" id="KW-0694">RNA-binding</keyword>
<evidence type="ECO:0000256" key="3">
    <source>
        <dbReference type="ARBA" id="ARBA00022884"/>
    </source>
</evidence>
<sequence>MGERRNARELALQTLFYIDMDKGDPLELLTIFCEHFKEMIDEKVNESQKAFFVNLVQGVISSQEQIDALIVKSSKNWKISRMSVVDRNIMRIAVYEFLKLPDVPSRVSINEAVDIGKRYGTKGSAAFINGVLDRVRELENIED</sequence>
<name>A0A1W1HA90_9BACT</name>
<dbReference type="GO" id="GO:0005829">
    <property type="term" value="C:cytosol"/>
    <property type="evidence" value="ECO:0007669"/>
    <property type="project" value="TreeGrafter"/>
</dbReference>
<evidence type="ECO:0000256" key="2">
    <source>
        <dbReference type="ARBA" id="ARBA00022814"/>
    </source>
</evidence>
<dbReference type="OrthoDB" id="9797817at2"/>
<dbReference type="GO" id="GO:0003723">
    <property type="term" value="F:RNA binding"/>
    <property type="evidence" value="ECO:0007669"/>
    <property type="project" value="UniProtKB-UniRule"/>
</dbReference>
<dbReference type="PANTHER" id="PTHR11078">
    <property type="entry name" value="N UTILIZATION SUBSTANCE PROTEIN B-RELATED"/>
    <property type="match status" value="1"/>
</dbReference>
<evidence type="ECO:0000313" key="9">
    <source>
        <dbReference type="Proteomes" id="UP000191931"/>
    </source>
</evidence>
<evidence type="ECO:0000256" key="5">
    <source>
        <dbReference type="ARBA" id="ARBA00023163"/>
    </source>
</evidence>
<dbReference type="Pfam" id="PF01029">
    <property type="entry name" value="NusB"/>
    <property type="match status" value="1"/>
</dbReference>
<dbReference type="GO" id="GO:0006353">
    <property type="term" value="P:DNA-templated transcription termination"/>
    <property type="evidence" value="ECO:0007669"/>
    <property type="project" value="UniProtKB-UniRule"/>
</dbReference>
<proteinExistence type="inferred from homology"/>
<comment type="function">
    <text evidence="6">Involved in transcription antitermination. Required for transcription of ribosomal RNA (rRNA) genes. Binds specifically to the boxA antiterminator sequence of the ribosomal RNA (rrn) operons.</text>
</comment>
<organism evidence="8 9">
    <name type="scientific">Desulfamplus magnetovallimortis</name>
    <dbReference type="NCBI Taxonomy" id="1246637"/>
    <lineage>
        <taxon>Bacteria</taxon>
        <taxon>Pseudomonadati</taxon>
        <taxon>Thermodesulfobacteriota</taxon>
        <taxon>Desulfobacteria</taxon>
        <taxon>Desulfobacterales</taxon>
        <taxon>Desulfobacteraceae</taxon>
        <taxon>Desulfamplus</taxon>
    </lineage>
</organism>
<evidence type="ECO:0000259" key="7">
    <source>
        <dbReference type="Pfam" id="PF01029"/>
    </source>
</evidence>
<dbReference type="InterPro" id="IPR035926">
    <property type="entry name" value="NusB-like_sf"/>
</dbReference>
<evidence type="ECO:0000256" key="1">
    <source>
        <dbReference type="ARBA" id="ARBA00005952"/>
    </source>
</evidence>
<dbReference type="STRING" id="1246637.MTBBW1_1740018"/>
<dbReference type="Gene3D" id="1.10.940.10">
    <property type="entry name" value="NusB-like"/>
    <property type="match status" value="1"/>
</dbReference>
<gene>
    <name evidence="6 8" type="primary">nusB</name>
    <name evidence="8" type="ORF">MTBBW1_1740018</name>
</gene>
<protein>
    <recommendedName>
        <fullName evidence="6">Transcription antitermination protein NusB</fullName>
    </recommendedName>
    <alternativeName>
        <fullName evidence="6">Antitermination factor NusB</fullName>
    </alternativeName>
</protein>
<dbReference type="SUPFAM" id="SSF48013">
    <property type="entry name" value="NusB-like"/>
    <property type="match status" value="1"/>
</dbReference>
<dbReference type="Proteomes" id="UP000191931">
    <property type="component" value="Unassembled WGS sequence"/>
</dbReference>
<comment type="similarity">
    <text evidence="1 6">Belongs to the NusB family.</text>
</comment>
<dbReference type="GO" id="GO:0031564">
    <property type="term" value="P:transcription antitermination"/>
    <property type="evidence" value="ECO:0007669"/>
    <property type="project" value="UniProtKB-KW"/>
</dbReference>
<keyword evidence="2 6" id="KW-0889">Transcription antitermination</keyword>
<feature type="domain" description="NusB/RsmB/TIM44" evidence="7">
    <location>
        <begin position="5"/>
        <end position="135"/>
    </location>
</feature>
<keyword evidence="9" id="KW-1185">Reference proteome</keyword>
<reference evidence="8 9" key="1">
    <citation type="submission" date="2017-03" db="EMBL/GenBank/DDBJ databases">
        <authorList>
            <person name="Afonso C.L."/>
            <person name="Miller P.J."/>
            <person name="Scott M.A."/>
            <person name="Spackman E."/>
            <person name="Goraichik I."/>
            <person name="Dimitrov K.M."/>
            <person name="Suarez D.L."/>
            <person name="Swayne D.E."/>
        </authorList>
    </citation>
    <scope>NUCLEOTIDE SEQUENCE [LARGE SCALE GENOMIC DNA]</scope>
    <source>
        <strain evidence="8">PRJEB14757</strain>
    </source>
</reference>
<keyword evidence="4 6" id="KW-0805">Transcription regulation</keyword>
<evidence type="ECO:0000256" key="6">
    <source>
        <dbReference type="HAMAP-Rule" id="MF_00073"/>
    </source>
</evidence>
<dbReference type="AlphaFoldDB" id="A0A1W1HA90"/>
<dbReference type="NCBIfam" id="TIGR01951">
    <property type="entry name" value="nusB"/>
    <property type="match status" value="1"/>
</dbReference>
<keyword evidence="5 6" id="KW-0804">Transcription</keyword>